<feature type="transmembrane region" description="Helical" evidence="1">
    <location>
        <begin position="66"/>
        <end position="96"/>
    </location>
</feature>
<feature type="transmembrane region" description="Helical" evidence="1">
    <location>
        <begin position="5"/>
        <end position="21"/>
    </location>
</feature>
<organism evidence="2 3">
    <name type="scientific">Lacimicrobium alkaliphilum</name>
    <dbReference type="NCBI Taxonomy" id="1526571"/>
    <lineage>
        <taxon>Bacteria</taxon>
        <taxon>Pseudomonadati</taxon>
        <taxon>Pseudomonadota</taxon>
        <taxon>Gammaproteobacteria</taxon>
        <taxon>Alteromonadales</taxon>
        <taxon>Alteromonadaceae</taxon>
        <taxon>Lacimicrobium</taxon>
    </lineage>
</organism>
<dbReference type="OrthoDB" id="8591832at2"/>
<evidence type="ECO:0008006" key="4">
    <source>
        <dbReference type="Google" id="ProtNLM"/>
    </source>
</evidence>
<dbReference type="STRING" id="1526571.AT746_03590"/>
<keyword evidence="3" id="KW-1185">Reference proteome</keyword>
<proteinExistence type="predicted"/>
<protein>
    <recommendedName>
        <fullName evidence="4">DUF3429 domain-containing protein</fullName>
    </recommendedName>
</protein>
<dbReference type="EMBL" id="CP013650">
    <property type="protein sequence ID" value="ALT00303.1"/>
    <property type="molecule type" value="Genomic_DNA"/>
</dbReference>
<reference evidence="2 3" key="1">
    <citation type="submission" date="2015-12" db="EMBL/GenBank/DDBJ databases">
        <title>Complete genome of Lacimicrobium alkaliphilum KCTC 32984.</title>
        <authorList>
            <person name="Kim S.-G."/>
            <person name="Lee Y.-J."/>
        </authorList>
    </citation>
    <scope>NUCLEOTIDE SEQUENCE [LARGE SCALE GENOMIC DNA]</scope>
    <source>
        <strain evidence="2 3">YelD216</strain>
    </source>
</reference>
<accession>A0A0U3AGY6</accession>
<sequence>MMRILGYAGSIPFLLLPLFYWQQWWLSELRISVLFQLYSCLILGFMAGVLWPVLYKSDQPTRRAGWVVSFVVMSFLAFALLTGSALLIQAVLFLSLRLYEVCAGLDQAYPCGYVSLRSQLTAVVILCHLWMYWLI</sequence>
<keyword evidence="1" id="KW-0812">Transmembrane</keyword>
<evidence type="ECO:0000313" key="2">
    <source>
        <dbReference type="EMBL" id="ALT00303.1"/>
    </source>
</evidence>
<dbReference type="KEGG" id="lal:AT746_03590"/>
<dbReference type="InterPro" id="IPR021836">
    <property type="entry name" value="DUF3429"/>
</dbReference>
<feature type="transmembrane region" description="Helical" evidence="1">
    <location>
        <begin position="33"/>
        <end position="54"/>
    </location>
</feature>
<evidence type="ECO:0000256" key="1">
    <source>
        <dbReference type="SAM" id="Phobius"/>
    </source>
</evidence>
<dbReference type="Proteomes" id="UP000068447">
    <property type="component" value="Chromosome"/>
</dbReference>
<name>A0A0U3AGY6_9ALTE</name>
<evidence type="ECO:0000313" key="3">
    <source>
        <dbReference type="Proteomes" id="UP000068447"/>
    </source>
</evidence>
<gene>
    <name evidence="2" type="ORF">AT746_03590</name>
</gene>
<keyword evidence="1" id="KW-1133">Transmembrane helix</keyword>
<keyword evidence="1" id="KW-0472">Membrane</keyword>
<dbReference type="Pfam" id="PF11911">
    <property type="entry name" value="DUF3429"/>
    <property type="match status" value="1"/>
</dbReference>
<dbReference type="AlphaFoldDB" id="A0A0U3AGY6"/>